<dbReference type="AlphaFoldDB" id="X5MAF7"/>
<gene>
    <name evidence="2" type="ORF">BN1012_Phect2600</name>
</gene>
<sequence>MGRAYSLNSKLRLNGERYQPGEFVEVDDDDHDAIASLDRMAARGDAEWVGGELKTKESKASKQGGAGGGTQSASSKSGPGTAATISREDVIKTAMRDAKPADFTNSGKPKTEVLTPVLAKVLGDDFKLTAAERDKLWAEVEAEKKSGD</sequence>
<keyword evidence="3" id="KW-1185">Reference proteome</keyword>
<proteinExistence type="predicted"/>
<dbReference type="KEGG" id="pect:BN1012_Phect2600"/>
<evidence type="ECO:0000313" key="3">
    <source>
        <dbReference type="Proteomes" id="UP000032160"/>
    </source>
</evidence>
<dbReference type="Proteomes" id="UP000032160">
    <property type="component" value="Chromosome I"/>
</dbReference>
<dbReference type="RefSeq" id="WP_043948769.1">
    <property type="nucleotide sequence ID" value="NZ_HG966617.1"/>
</dbReference>
<evidence type="ECO:0000313" key="2">
    <source>
        <dbReference type="EMBL" id="CDO60813.1"/>
    </source>
</evidence>
<reference evidence="2 3" key="1">
    <citation type="journal article" date="2014" name="Front. Genet.">
        <title>Genome and metabolic network of "Candidatus Phaeomarinobacter ectocarpi" Ec32, a new candidate genus of Alphaproteobacteria frequently associated with brown algae.</title>
        <authorList>
            <person name="Dittami S.M."/>
            <person name="Barbeyron T."/>
            <person name="Boyen C."/>
            <person name="Cambefort J."/>
            <person name="Collet G."/>
            <person name="Delage L."/>
            <person name="Gobet A."/>
            <person name="Groisillier A."/>
            <person name="Leblanc C."/>
            <person name="Michel G."/>
            <person name="Scornet D."/>
            <person name="Siegel A."/>
            <person name="Tapia J.E."/>
            <person name="Tonon T."/>
        </authorList>
    </citation>
    <scope>NUCLEOTIDE SEQUENCE [LARGE SCALE GENOMIC DNA]</scope>
    <source>
        <strain evidence="2 3">Ec32</strain>
    </source>
</reference>
<protein>
    <submittedName>
        <fullName evidence="2">Uncharacterized protein</fullName>
    </submittedName>
</protein>
<name>X5MAF7_9HYPH</name>
<dbReference type="HOGENOM" id="CLU_1755524_0_0_5"/>
<evidence type="ECO:0000256" key="1">
    <source>
        <dbReference type="SAM" id="MobiDB-lite"/>
    </source>
</evidence>
<accession>X5MAF7</accession>
<feature type="region of interest" description="Disordered" evidence="1">
    <location>
        <begin position="48"/>
        <end position="89"/>
    </location>
</feature>
<organism evidence="2 3">
    <name type="scientific">Candidatus Phaeomarinibacter ectocarpi</name>
    <dbReference type="NCBI Taxonomy" id="1458461"/>
    <lineage>
        <taxon>Bacteria</taxon>
        <taxon>Pseudomonadati</taxon>
        <taxon>Pseudomonadota</taxon>
        <taxon>Alphaproteobacteria</taxon>
        <taxon>Hyphomicrobiales</taxon>
        <taxon>Parvibaculaceae</taxon>
        <taxon>Candidatus Phaeomarinibacter</taxon>
    </lineage>
</organism>
<dbReference type="STRING" id="1458461.BN1012_Phect2600"/>
<dbReference type="EMBL" id="HG966617">
    <property type="protein sequence ID" value="CDO60813.1"/>
    <property type="molecule type" value="Genomic_DNA"/>
</dbReference>